<gene>
    <name evidence="4" type="ORF">Ocin01_14639</name>
</gene>
<comment type="subcellular location">
    <subcellularLocation>
        <location evidence="1">Secreted</location>
    </subcellularLocation>
</comment>
<dbReference type="PANTHER" id="PTHR10009">
    <property type="entry name" value="PROTEIN YELLOW-RELATED"/>
    <property type="match status" value="1"/>
</dbReference>
<evidence type="ECO:0000256" key="2">
    <source>
        <dbReference type="ARBA" id="ARBA00009127"/>
    </source>
</evidence>
<reference evidence="4 5" key="1">
    <citation type="journal article" date="2016" name="Genome Biol. Evol.">
        <title>Gene Family Evolution Reflects Adaptation to Soil Environmental Stressors in the Genome of the Collembolan Orchesella cincta.</title>
        <authorList>
            <person name="Faddeeva-Vakhrusheva A."/>
            <person name="Derks M.F."/>
            <person name="Anvar S.Y."/>
            <person name="Agamennone V."/>
            <person name="Suring W."/>
            <person name="Smit S."/>
            <person name="van Straalen N.M."/>
            <person name="Roelofs D."/>
        </authorList>
    </citation>
    <scope>NUCLEOTIDE SEQUENCE [LARGE SCALE GENOMIC DNA]</scope>
    <source>
        <tissue evidence="4">Mixed pool</tissue>
    </source>
</reference>
<keyword evidence="5" id="KW-1185">Reference proteome</keyword>
<dbReference type="GO" id="GO:0005576">
    <property type="term" value="C:extracellular region"/>
    <property type="evidence" value="ECO:0007669"/>
    <property type="project" value="UniProtKB-SubCell"/>
</dbReference>
<dbReference type="InterPro" id="IPR017996">
    <property type="entry name" value="MRJP/yellow-related"/>
</dbReference>
<name>A0A1D2MGD0_ORCCI</name>
<keyword evidence="3" id="KW-0964">Secreted</keyword>
<sequence>MSAGNSSTTIFRNAEARNKLINSQAFIPENNIIAGVKVYENRGVSHCARWREGSIDIKLCLFKRNKRHFQFSTLIPYPSWEFQEEIGNCSCLQYVQSMTYDLFGRMWL</sequence>
<dbReference type="OrthoDB" id="9977471at2759"/>
<organism evidence="4 5">
    <name type="scientific">Orchesella cincta</name>
    <name type="common">Springtail</name>
    <name type="synonym">Podura cincta</name>
    <dbReference type="NCBI Taxonomy" id="48709"/>
    <lineage>
        <taxon>Eukaryota</taxon>
        <taxon>Metazoa</taxon>
        <taxon>Ecdysozoa</taxon>
        <taxon>Arthropoda</taxon>
        <taxon>Hexapoda</taxon>
        <taxon>Collembola</taxon>
        <taxon>Entomobryomorpha</taxon>
        <taxon>Entomobryoidea</taxon>
        <taxon>Orchesellidae</taxon>
        <taxon>Orchesellinae</taxon>
        <taxon>Orchesella</taxon>
    </lineage>
</organism>
<protein>
    <submittedName>
        <fullName evidence="4">Protein yellow</fullName>
    </submittedName>
</protein>
<dbReference type="Proteomes" id="UP000094527">
    <property type="component" value="Unassembled WGS sequence"/>
</dbReference>
<dbReference type="STRING" id="48709.A0A1D2MGD0"/>
<dbReference type="PANTHER" id="PTHR10009:SF18">
    <property type="entry name" value="PROTEIN YELLOW-LIKE PROTEIN"/>
    <property type="match status" value="1"/>
</dbReference>
<dbReference type="Gene3D" id="2.120.10.30">
    <property type="entry name" value="TolB, C-terminal domain"/>
    <property type="match status" value="1"/>
</dbReference>
<dbReference type="EMBL" id="LJIJ01001347">
    <property type="protein sequence ID" value="ODM92039.1"/>
    <property type="molecule type" value="Genomic_DNA"/>
</dbReference>
<evidence type="ECO:0000256" key="3">
    <source>
        <dbReference type="ARBA" id="ARBA00022525"/>
    </source>
</evidence>
<comment type="similarity">
    <text evidence="2">Belongs to the major royal jelly protein family.</text>
</comment>
<accession>A0A1D2MGD0</accession>
<evidence type="ECO:0000313" key="4">
    <source>
        <dbReference type="EMBL" id="ODM92039.1"/>
    </source>
</evidence>
<evidence type="ECO:0000256" key="1">
    <source>
        <dbReference type="ARBA" id="ARBA00004613"/>
    </source>
</evidence>
<proteinExistence type="inferred from homology"/>
<dbReference type="InterPro" id="IPR011042">
    <property type="entry name" value="6-blade_b-propeller_TolB-like"/>
</dbReference>
<dbReference type="AlphaFoldDB" id="A0A1D2MGD0"/>
<comment type="caution">
    <text evidence="4">The sequence shown here is derived from an EMBL/GenBank/DDBJ whole genome shotgun (WGS) entry which is preliminary data.</text>
</comment>
<evidence type="ECO:0000313" key="5">
    <source>
        <dbReference type="Proteomes" id="UP000094527"/>
    </source>
</evidence>